<proteinExistence type="predicted"/>
<dbReference type="EMBL" id="JAIZAY010000004">
    <property type="protein sequence ID" value="KAJ8043324.1"/>
    <property type="molecule type" value="Genomic_DNA"/>
</dbReference>
<gene>
    <name evidence="1" type="ORF">HOLleu_10353</name>
</gene>
<evidence type="ECO:0000313" key="2">
    <source>
        <dbReference type="Proteomes" id="UP001152320"/>
    </source>
</evidence>
<comment type="caution">
    <text evidence="1">The sequence shown here is derived from an EMBL/GenBank/DDBJ whole genome shotgun (WGS) entry which is preliminary data.</text>
</comment>
<accession>A0A9Q1CF19</accession>
<evidence type="ECO:0000313" key="1">
    <source>
        <dbReference type="EMBL" id="KAJ8043324.1"/>
    </source>
</evidence>
<keyword evidence="2" id="KW-1185">Reference proteome</keyword>
<organism evidence="1 2">
    <name type="scientific">Holothuria leucospilota</name>
    <name type="common">Black long sea cucumber</name>
    <name type="synonym">Mertensiothuria leucospilota</name>
    <dbReference type="NCBI Taxonomy" id="206669"/>
    <lineage>
        <taxon>Eukaryota</taxon>
        <taxon>Metazoa</taxon>
        <taxon>Echinodermata</taxon>
        <taxon>Eleutherozoa</taxon>
        <taxon>Echinozoa</taxon>
        <taxon>Holothuroidea</taxon>
        <taxon>Aspidochirotacea</taxon>
        <taxon>Aspidochirotida</taxon>
        <taxon>Holothuriidae</taxon>
        <taxon>Holothuria</taxon>
    </lineage>
</organism>
<dbReference type="PANTHER" id="PTHR33332">
    <property type="entry name" value="REVERSE TRANSCRIPTASE DOMAIN-CONTAINING PROTEIN"/>
    <property type="match status" value="1"/>
</dbReference>
<dbReference type="AlphaFoldDB" id="A0A9Q1CF19"/>
<sequence length="221" mass="25759">MTHKKRPICHNYFLGDSALQEVKHHPNLGVELSNDLSWSKHISQTVNSANKVLGLLKRNLWNCSPSIKETAYNSLVRPKLEYASSIWDPYCTTHIDSIEKVQRRAARFFKNDYQCTSNVKSMLQDLNWDNLELRRTKVRLITLFKESHGFIPSNVFHLSNKSRTLHTRNTHTMNYIIPSANKDCYRYSLYPCTIPLWNHLPPELKSAPSVLSFKQLLDKQM</sequence>
<dbReference type="OrthoDB" id="5960947at2759"/>
<protein>
    <submittedName>
        <fullName evidence="1">Uncharacterized protein</fullName>
    </submittedName>
</protein>
<dbReference type="Proteomes" id="UP001152320">
    <property type="component" value="Chromosome 4"/>
</dbReference>
<name>A0A9Q1CF19_HOLLE</name>
<reference evidence="1" key="1">
    <citation type="submission" date="2021-10" db="EMBL/GenBank/DDBJ databases">
        <title>Tropical sea cucumber genome reveals ecological adaptation and Cuvierian tubules defense mechanism.</title>
        <authorList>
            <person name="Chen T."/>
        </authorList>
    </citation>
    <scope>NUCLEOTIDE SEQUENCE</scope>
    <source>
        <strain evidence="1">Nanhai2018</strain>
        <tissue evidence="1">Muscle</tissue>
    </source>
</reference>